<evidence type="ECO:0000259" key="6">
    <source>
        <dbReference type="PROSITE" id="PS50931"/>
    </source>
</evidence>
<evidence type="ECO:0000313" key="7">
    <source>
        <dbReference type="EMBL" id="MCO5976216.1"/>
    </source>
</evidence>
<gene>
    <name evidence="7" type="ORF">M0L44_05720</name>
</gene>
<comment type="caution">
    <text evidence="7">The sequence shown here is derived from an EMBL/GenBank/DDBJ whole genome shotgun (WGS) entry which is preliminary data.</text>
</comment>
<name>A0ABT1BJ28_9BURK</name>
<sequence>MDLPLNALRAFAVSARHLNFARAADELHLSPTAVSQHVKNLEARYGVRLFHRLPRGLALTDEGRAILPAVAASFERLAESLQQLRDGCPRETLTLGVVATYAVGWLLPRLAGFQAACPHVDLRLQTHNNRVDLAAEGLDAAIRFGDGHWHGTQAVPLLQAPLAPLCGPTLAARLRRPQDLMDVPLLRSYRVDEWDRWCAAAGVRVPPLRGMVFDSSLALAEAAAQGAGVALLPAVMFQRDLAQGRLVRPFEVEVAVGRYWLTRLASRPASPALASFEAWLTAQTLTGNGPQAV</sequence>
<keyword evidence="5" id="KW-0804">Transcription</keyword>
<keyword evidence="3" id="KW-0238">DNA-binding</keyword>
<dbReference type="InterPro" id="IPR058163">
    <property type="entry name" value="LysR-type_TF_proteobact-type"/>
</dbReference>
<protein>
    <submittedName>
        <fullName evidence="7">LysR family transcriptional regulator</fullName>
    </submittedName>
</protein>
<dbReference type="Gene3D" id="3.40.190.10">
    <property type="entry name" value="Periplasmic binding protein-like II"/>
    <property type="match status" value="2"/>
</dbReference>
<comment type="similarity">
    <text evidence="1">Belongs to the LysR transcriptional regulatory family.</text>
</comment>
<evidence type="ECO:0000313" key="8">
    <source>
        <dbReference type="Proteomes" id="UP001204851"/>
    </source>
</evidence>
<dbReference type="PROSITE" id="PS50931">
    <property type="entry name" value="HTH_LYSR"/>
    <property type="match status" value="1"/>
</dbReference>
<dbReference type="InterPro" id="IPR005119">
    <property type="entry name" value="LysR_subst-bd"/>
</dbReference>
<accession>A0ABT1BJ28</accession>
<feature type="domain" description="HTH lysR-type" evidence="6">
    <location>
        <begin position="1"/>
        <end position="60"/>
    </location>
</feature>
<dbReference type="Gene3D" id="1.10.10.10">
    <property type="entry name" value="Winged helix-like DNA-binding domain superfamily/Winged helix DNA-binding domain"/>
    <property type="match status" value="1"/>
</dbReference>
<dbReference type="SUPFAM" id="SSF46785">
    <property type="entry name" value="Winged helix' DNA-binding domain"/>
    <property type="match status" value="1"/>
</dbReference>
<dbReference type="PANTHER" id="PTHR30537">
    <property type="entry name" value="HTH-TYPE TRANSCRIPTIONAL REGULATOR"/>
    <property type="match status" value="1"/>
</dbReference>
<keyword evidence="2" id="KW-0805">Transcription regulation</keyword>
<organism evidence="7 8">
    <name type="scientific">Ideonella oryzae</name>
    <dbReference type="NCBI Taxonomy" id="2937441"/>
    <lineage>
        <taxon>Bacteria</taxon>
        <taxon>Pseudomonadati</taxon>
        <taxon>Pseudomonadota</taxon>
        <taxon>Betaproteobacteria</taxon>
        <taxon>Burkholderiales</taxon>
        <taxon>Sphaerotilaceae</taxon>
        <taxon>Ideonella</taxon>
    </lineage>
</organism>
<dbReference type="EMBL" id="JAMXMC010000003">
    <property type="protein sequence ID" value="MCO5976216.1"/>
    <property type="molecule type" value="Genomic_DNA"/>
</dbReference>
<dbReference type="PANTHER" id="PTHR30537:SF70">
    <property type="entry name" value="HTH-TYPE TRANSCRIPTIONAL ACTIVATOR AMPR"/>
    <property type="match status" value="1"/>
</dbReference>
<evidence type="ECO:0000256" key="5">
    <source>
        <dbReference type="ARBA" id="ARBA00023163"/>
    </source>
</evidence>
<dbReference type="RefSeq" id="WP_252768693.1">
    <property type="nucleotide sequence ID" value="NZ_JAMXMC010000003.1"/>
</dbReference>
<dbReference type="Pfam" id="PF00126">
    <property type="entry name" value="HTH_1"/>
    <property type="match status" value="1"/>
</dbReference>
<evidence type="ECO:0000256" key="3">
    <source>
        <dbReference type="ARBA" id="ARBA00023125"/>
    </source>
</evidence>
<dbReference type="Proteomes" id="UP001204851">
    <property type="component" value="Unassembled WGS sequence"/>
</dbReference>
<dbReference type="Pfam" id="PF03466">
    <property type="entry name" value="LysR_substrate"/>
    <property type="match status" value="1"/>
</dbReference>
<evidence type="ECO:0000256" key="4">
    <source>
        <dbReference type="ARBA" id="ARBA00023159"/>
    </source>
</evidence>
<dbReference type="InterPro" id="IPR000847">
    <property type="entry name" value="LysR_HTH_N"/>
</dbReference>
<reference evidence="7 8" key="1">
    <citation type="submission" date="2022-06" db="EMBL/GenBank/DDBJ databases">
        <title>Ideonella sp. NS12-5 Genome sequencing and assembly.</title>
        <authorList>
            <person name="Jung Y."/>
        </authorList>
    </citation>
    <scope>NUCLEOTIDE SEQUENCE [LARGE SCALE GENOMIC DNA]</scope>
    <source>
        <strain evidence="7 8">NS12-5</strain>
    </source>
</reference>
<dbReference type="SUPFAM" id="SSF53850">
    <property type="entry name" value="Periplasmic binding protein-like II"/>
    <property type="match status" value="1"/>
</dbReference>
<dbReference type="InterPro" id="IPR036388">
    <property type="entry name" value="WH-like_DNA-bd_sf"/>
</dbReference>
<keyword evidence="8" id="KW-1185">Reference proteome</keyword>
<proteinExistence type="inferred from homology"/>
<evidence type="ECO:0000256" key="1">
    <source>
        <dbReference type="ARBA" id="ARBA00009437"/>
    </source>
</evidence>
<dbReference type="InterPro" id="IPR036390">
    <property type="entry name" value="WH_DNA-bd_sf"/>
</dbReference>
<dbReference type="PRINTS" id="PR00039">
    <property type="entry name" value="HTHLYSR"/>
</dbReference>
<evidence type="ECO:0000256" key="2">
    <source>
        <dbReference type="ARBA" id="ARBA00023015"/>
    </source>
</evidence>
<keyword evidence="4" id="KW-0010">Activator</keyword>